<dbReference type="InterPro" id="IPR051266">
    <property type="entry name" value="CLCR"/>
</dbReference>
<dbReference type="InterPro" id="IPR022156">
    <property type="entry name" value="Uncharacterised_YfbK_N"/>
</dbReference>
<dbReference type="Proteomes" id="UP000254771">
    <property type="component" value="Unassembled WGS sequence"/>
</dbReference>
<dbReference type="SMART" id="SM00327">
    <property type="entry name" value="VWA"/>
    <property type="match status" value="1"/>
</dbReference>
<dbReference type="SUPFAM" id="SSF53300">
    <property type="entry name" value="vWA-like"/>
    <property type="match status" value="1"/>
</dbReference>
<dbReference type="InterPro" id="IPR021908">
    <property type="entry name" value="YfbK_C"/>
</dbReference>
<dbReference type="Pfam" id="PF12034">
    <property type="entry name" value="YfbK_C"/>
    <property type="match status" value="1"/>
</dbReference>
<dbReference type="InterPro" id="IPR002035">
    <property type="entry name" value="VWF_A"/>
</dbReference>
<dbReference type="Pfam" id="PF00092">
    <property type="entry name" value="VWA"/>
    <property type="match status" value="1"/>
</dbReference>
<evidence type="ECO:0000259" key="2">
    <source>
        <dbReference type="PROSITE" id="PS50234"/>
    </source>
</evidence>
<protein>
    <recommendedName>
        <fullName evidence="2">VWFA domain-containing protein</fullName>
    </recommendedName>
</protein>
<evidence type="ECO:0000313" key="3">
    <source>
        <dbReference type="EMBL" id="RDH83401.1"/>
    </source>
</evidence>
<dbReference type="EMBL" id="QFXE01000020">
    <property type="protein sequence ID" value="RDH83401.1"/>
    <property type="molecule type" value="Genomic_DNA"/>
</dbReference>
<reference evidence="3 4" key="1">
    <citation type="journal article" date="2018" name="ISME J.">
        <title>Endosymbiont genomes yield clues of tubeworm success.</title>
        <authorList>
            <person name="Li Y."/>
            <person name="Liles M.R."/>
            <person name="Halanych K.M."/>
        </authorList>
    </citation>
    <scope>NUCLEOTIDE SEQUENCE [LARGE SCALE GENOMIC DNA]</scope>
    <source>
        <strain evidence="3">A1462</strain>
    </source>
</reference>
<accession>A0A370DEV0</accession>
<evidence type="ECO:0000256" key="1">
    <source>
        <dbReference type="SAM" id="MobiDB-lite"/>
    </source>
</evidence>
<gene>
    <name evidence="3" type="ORF">DIZ78_15175</name>
</gene>
<dbReference type="PANTHER" id="PTHR10579">
    <property type="entry name" value="CALCIUM-ACTIVATED CHLORIDE CHANNEL REGULATOR"/>
    <property type="match status" value="1"/>
</dbReference>
<dbReference type="CDD" id="cd01465">
    <property type="entry name" value="vWA_subgroup"/>
    <property type="match status" value="1"/>
</dbReference>
<feature type="domain" description="VWFA" evidence="2">
    <location>
        <begin position="156"/>
        <end position="337"/>
    </location>
</feature>
<name>A0A370DEV0_9GAMM</name>
<proteinExistence type="predicted"/>
<comment type="caution">
    <text evidence="3">The sequence shown here is derived from an EMBL/GenBank/DDBJ whole genome shotgun (WGS) entry which is preliminary data.</text>
</comment>
<dbReference type="InterPro" id="IPR036465">
    <property type="entry name" value="vWFA_dom_sf"/>
</dbReference>
<keyword evidence="4" id="KW-1185">Reference proteome</keyword>
<dbReference type="PANTHER" id="PTHR10579:SF43">
    <property type="entry name" value="ZINC FINGER (C3HC4-TYPE RING FINGER) FAMILY PROTEIN"/>
    <property type="match status" value="1"/>
</dbReference>
<dbReference type="AlphaFoldDB" id="A0A370DEV0"/>
<dbReference type="PROSITE" id="PS50234">
    <property type="entry name" value="VWFA"/>
    <property type="match status" value="1"/>
</dbReference>
<feature type="region of interest" description="Disordered" evidence="1">
    <location>
        <begin position="1"/>
        <end position="29"/>
    </location>
</feature>
<organism evidence="3 4">
    <name type="scientific">endosymbiont of Escarpia spicata</name>
    <dbReference type="NCBI Taxonomy" id="2200908"/>
    <lineage>
        <taxon>Bacteria</taxon>
        <taxon>Pseudomonadati</taxon>
        <taxon>Pseudomonadota</taxon>
        <taxon>Gammaproteobacteria</taxon>
        <taxon>sulfur-oxidizing symbionts</taxon>
    </lineage>
</organism>
<dbReference type="Pfam" id="PF12450">
    <property type="entry name" value="vWF_A"/>
    <property type="match status" value="1"/>
</dbReference>
<evidence type="ECO:0000313" key="4">
    <source>
        <dbReference type="Proteomes" id="UP000254771"/>
    </source>
</evidence>
<dbReference type="Gene3D" id="3.40.50.410">
    <property type="entry name" value="von Willebrand factor, type A domain"/>
    <property type="match status" value="1"/>
</dbReference>
<sequence length="527" mass="57921">MMDLSAQHKHKSVGLMKREADGSGQAVAPSQVAAVSSGIRLSSEPLDRESYAHIEDNSVKRVQEVPVSTFSIDVDTGSYANLRRILKEGRLPPKDAVRVEEMINYFTYDDTVPKEKNQPFSITTELGPNPWNQETRLLRVGLRSWVPRDVERPSANLVFLVDVSGSMRSPDKLPLLKRSLRLLTGQLDADDRVTLVVYAGASGVVLEPTAGNRRATIEQALERLYAGGSTNGAAGIRLAYGKAREAFIENGVNRVILATDGDFNVGTVNHQALIDLIDEQRKGGIALTTLGFGGGNYNDRLMEQLADHGNGNYAYIDTLLEARKVLVEEMGATLQTVAGDVKIQIEFNPDLVSEYRLIGYENRLLAREDFNNDKVDAGEIGAGHSVSALYEVALVGGKGNRIDPLRYGSGESKRDTSGEEIAFLRLRYKRPGSDISELIERPLLSSETKQRLDQTSHDYRFTSAVAAFWQVLRGGSYLQNFGYDEIIKLARGARGEDSGGYRNDLIRLVGLASDLSASQPLAIFQKQ</sequence>